<dbReference type="Proteomes" id="UP000649617">
    <property type="component" value="Unassembled WGS sequence"/>
</dbReference>
<accession>A0A812X770</accession>
<dbReference type="GO" id="GO:0016020">
    <property type="term" value="C:membrane"/>
    <property type="evidence" value="ECO:0007669"/>
    <property type="project" value="InterPro"/>
</dbReference>
<keyword evidence="3" id="KW-1185">Reference proteome</keyword>
<evidence type="ECO:0000259" key="1">
    <source>
        <dbReference type="Pfam" id="PF02714"/>
    </source>
</evidence>
<dbReference type="AlphaFoldDB" id="A0A812X770"/>
<dbReference type="EMBL" id="CAJNIZ010045476">
    <property type="protein sequence ID" value="CAE7721228.1"/>
    <property type="molecule type" value="Genomic_DNA"/>
</dbReference>
<name>A0A812X770_SYMPI</name>
<evidence type="ECO:0000313" key="2">
    <source>
        <dbReference type="EMBL" id="CAE7721228.1"/>
    </source>
</evidence>
<dbReference type="InterPro" id="IPR003864">
    <property type="entry name" value="CSC1/OSCA1-like_7TM"/>
</dbReference>
<dbReference type="Pfam" id="PF02714">
    <property type="entry name" value="RSN1_7TM"/>
    <property type="match status" value="1"/>
</dbReference>
<protein>
    <submittedName>
        <fullName evidence="2">RSN1 protein</fullName>
    </submittedName>
</protein>
<dbReference type="OrthoDB" id="423077at2759"/>
<sequence length="93" mass="10647">MNPPCQNPTSIFPLLASSLPTATHFYLNYIPVQWGTHYMNMLRYVNLAKYLGYRKVCSDDKARERAEPEDQDYYGMGSRSARHTLMAVTGLVL</sequence>
<feature type="domain" description="CSC1/OSCA1-like 7TM region" evidence="1">
    <location>
        <begin position="6"/>
        <end position="92"/>
    </location>
</feature>
<reference evidence="2" key="1">
    <citation type="submission" date="2021-02" db="EMBL/GenBank/DDBJ databases">
        <authorList>
            <person name="Dougan E. K."/>
            <person name="Rhodes N."/>
            <person name="Thang M."/>
            <person name="Chan C."/>
        </authorList>
    </citation>
    <scope>NUCLEOTIDE SEQUENCE</scope>
</reference>
<comment type="caution">
    <text evidence="2">The sequence shown here is derived from an EMBL/GenBank/DDBJ whole genome shotgun (WGS) entry which is preliminary data.</text>
</comment>
<evidence type="ECO:0000313" key="3">
    <source>
        <dbReference type="Proteomes" id="UP000649617"/>
    </source>
</evidence>
<proteinExistence type="predicted"/>
<gene>
    <name evidence="2" type="primary">RSN1</name>
    <name evidence="2" type="ORF">SPIL2461_LOCUS20560</name>
</gene>
<organism evidence="2 3">
    <name type="scientific">Symbiodinium pilosum</name>
    <name type="common">Dinoflagellate</name>
    <dbReference type="NCBI Taxonomy" id="2952"/>
    <lineage>
        <taxon>Eukaryota</taxon>
        <taxon>Sar</taxon>
        <taxon>Alveolata</taxon>
        <taxon>Dinophyceae</taxon>
        <taxon>Suessiales</taxon>
        <taxon>Symbiodiniaceae</taxon>
        <taxon>Symbiodinium</taxon>
    </lineage>
</organism>
<feature type="non-terminal residue" evidence="2">
    <location>
        <position position="1"/>
    </location>
</feature>